<dbReference type="EMBL" id="FMSV02000407">
    <property type="protein sequence ID" value="SEH05941.1"/>
    <property type="molecule type" value="Genomic_DNA"/>
</dbReference>
<keyword evidence="16" id="KW-0594">Phospholipid biosynthesis</keyword>
<name>A0A1H6F960_9GAMM</name>
<comment type="subcellular location">
    <subcellularLocation>
        <location evidence="2">Cell membrane</location>
        <topology evidence="2">Multi-pass membrane protein</topology>
    </subcellularLocation>
</comment>
<keyword evidence="8" id="KW-1003">Cell membrane</keyword>
<dbReference type="AlphaFoldDB" id="A0A1H6F960"/>
<evidence type="ECO:0000313" key="21">
    <source>
        <dbReference type="Proteomes" id="UP000236724"/>
    </source>
</evidence>
<dbReference type="Proteomes" id="UP000236724">
    <property type="component" value="Unassembled WGS sequence"/>
</dbReference>
<sequence length="193" mass="21637">MQIFLWVAAAWWLLALFLVWQYQFSKITQLINARWLKSLMGFLILLPTWFALSHLHQSRGGDWLLFLLVLIWTADSGAYFAGRRWGKHKLAKRVSPGKTWEGVAGAVVSSLLLTLLWLWWSNLAMPAALWLLLLSVLTVLASILGDLLESLFKRQTGIKDSSQLLPGHGGILDRIDSLTAAAPIFVLGLGFIL</sequence>
<evidence type="ECO:0000256" key="13">
    <source>
        <dbReference type="ARBA" id="ARBA00022989"/>
    </source>
</evidence>
<dbReference type="RefSeq" id="WP_286019264.1">
    <property type="nucleotide sequence ID" value="NZ_FMSV02000407.1"/>
</dbReference>
<evidence type="ECO:0000256" key="12">
    <source>
        <dbReference type="ARBA" id="ARBA00022695"/>
    </source>
</evidence>
<dbReference type="InterPro" id="IPR000374">
    <property type="entry name" value="PC_trans"/>
</dbReference>
<keyword evidence="17" id="KW-1208">Phospholipid metabolism</keyword>
<evidence type="ECO:0000256" key="11">
    <source>
        <dbReference type="ARBA" id="ARBA00022692"/>
    </source>
</evidence>
<comment type="catalytic activity">
    <reaction evidence="1 18">
        <text>a 1,2-diacyl-sn-glycero-3-phosphate + CTP + H(+) = a CDP-1,2-diacyl-sn-glycerol + diphosphate</text>
        <dbReference type="Rhea" id="RHEA:16229"/>
        <dbReference type="ChEBI" id="CHEBI:15378"/>
        <dbReference type="ChEBI" id="CHEBI:33019"/>
        <dbReference type="ChEBI" id="CHEBI:37563"/>
        <dbReference type="ChEBI" id="CHEBI:58332"/>
        <dbReference type="ChEBI" id="CHEBI:58608"/>
        <dbReference type="EC" id="2.7.7.41"/>
    </reaction>
</comment>
<keyword evidence="14" id="KW-0443">Lipid metabolism</keyword>
<dbReference type="GO" id="GO:0016024">
    <property type="term" value="P:CDP-diacylglycerol biosynthetic process"/>
    <property type="evidence" value="ECO:0007669"/>
    <property type="project" value="UniProtKB-UniPathway"/>
</dbReference>
<evidence type="ECO:0000313" key="20">
    <source>
        <dbReference type="EMBL" id="SEH05941.1"/>
    </source>
</evidence>
<dbReference type="PROSITE" id="PS01315">
    <property type="entry name" value="CDS"/>
    <property type="match status" value="1"/>
</dbReference>
<keyword evidence="12 18" id="KW-0548">Nucleotidyltransferase</keyword>
<gene>
    <name evidence="20" type="primary">cdsA_2</name>
    <name evidence="20" type="ORF">MBHS_01796</name>
</gene>
<evidence type="ECO:0000256" key="17">
    <source>
        <dbReference type="ARBA" id="ARBA00023264"/>
    </source>
</evidence>
<feature type="transmembrane region" description="Helical" evidence="19">
    <location>
        <begin position="6"/>
        <end position="23"/>
    </location>
</feature>
<keyword evidence="11 18" id="KW-0812">Transmembrane</keyword>
<keyword evidence="13 19" id="KW-1133">Transmembrane helix</keyword>
<dbReference type="Pfam" id="PF01148">
    <property type="entry name" value="CTP_transf_1"/>
    <property type="match status" value="1"/>
</dbReference>
<feature type="transmembrane region" description="Helical" evidence="19">
    <location>
        <begin position="127"/>
        <end position="148"/>
    </location>
</feature>
<evidence type="ECO:0000256" key="10">
    <source>
        <dbReference type="ARBA" id="ARBA00022679"/>
    </source>
</evidence>
<evidence type="ECO:0000256" key="15">
    <source>
        <dbReference type="ARBA" id="ARBA00023136"/>
    </source>
</evidence>
<keyword evidence="15 19" id="KW-0472">Membrane</keyword>
<keyword evidence="10 18" id="KW-0808">Transferase</keyword>
<reference evidence="20 21" key="1">
    <citation type="submission" date="2016-10" db="EMBL/GenBank/DDBJ databases">
        <authorList>
            <person name="de Groot N.N."/>
        </authorList>
    </citation>
    <scope>NUCLEOTIDE SEQUENCE [LARGE SCALE GENOMIC DNA]</scope>
    <source>
        <strain evidence="20">MBHS1</strain>
    </source>
</reference>
<evidence type="ECO:0000256" key="16">
    <source>
        <dbReference type="ARBA" id="ARBA00023209"/>
    </source>
</evidence>
<evidence type="ECO:0000256" key="14">
    <source>
        <dbReference type="ARBA" id="ARBA00023098"/>
    </source>
</evidence>
<keyword evidence="21" id="KW-1185">Reference proteome</keyword>
<accession>A0A1H6F960</accession>
<dbReference type="GO" id="GO:0005886">
    <property type="term" value="C:plasma membrane"/>
    <property type="evidence" value="ECO:0007669"/>
    <property type="project" value="UniProtKB-SubCell"/>
</dbReference>
<evidence type="ECO:0000256" key="1">
    <source>
        <dbReference type="ARBA" id="ARBA00001698"/>
    </source>
</evidence>
<dbReference type="PANTHER" id="PTHR46382">
    <property type="entry name" value="PHOSPHATIDATE CYTIDYLYLTRANSFERASE"/>
    <property type="match status" value="1"/>
</dbReference>
<comment type="similarity">
    <text evidence="5 18">Belongs to the CDS family.</text>
</comment>
<evidence type="ECO:0000256" key="5">
    <source>
        <dbReference type="ARBA" id="ARBA00010185"/>
    </source>
</evidence>
<evidence type="ECO:0000256" key="7">
    <source>
        <dbReference type="ARBA" id="ARBA00019373"/>
    </source>
</evidence>
<evidence type="ECO:0000256" key="3">
    <source>
        <dbReference type="ARBA" id="ARBA00005119"/>
    </source>
</evidence>
<evidence type="ECO:0000256" key="8">
    <source>
        <dbReference type="ARBA" id="ARBA00022475"/>
    </source>
</evidence>
<organism evidence="20 21">
    <name type="scientific">Candidatus Venteria ishoeyi</name>
    <dbReference type="NCBI Taxonomy" id="1899563"/>
    <lineage>
        <taxon>Bacteria</taxon>
        <taxon>Pseudomonadati</taxon>
        <taxon>Pseudomonadota</taxon>
        <taxon>Gammaproteobacteria</taxon>
        <taxon>Thiotrichales</taxon>
        <taxon>Thiotrichaceae</taxon>
        <taxon>Venteria</taxon>
    </lineage>
</organism>
<keyword evidence="9" id="KW-0444">Lipid biosynthesis</keyword>
<evidence type="ECO:0000256" key="4">
    <source>
        <dbReference type="ARBA" id="ARBA00005189"/>
    </source>
</evidence>
<evidence type="ECO:0000256" key="6">
    <source>
        <dbReference type="ARBA" id="ARBA00012487"/>
    </source>
</evidence>
<evidence type="ECO:0000256" key="19">
    <source>
        <dbReference type="SAM" id="Phobius"/>
    </source>
</evidence>
<dbReference type="UniPathway" id="UPA00557">
    <property type="reaction ID" value="UER00614"/>
</dbReference>
<comment type="pathway">
    <text evidence="3 18">Phospholipid metabolism; CDP-diacylglycerol biosynthesis; CDP-diacylglycerol from sn-glycerol 3-phosphate: step 3/3.</text>
</comment>
<comment type="pathway">
    <text evidence="4">Lipid metabolism.</text>
</comment>
<evidence type="ECO:0000256" key="2">
    <source>
        <dbReference type="ARBA" id="ARBA00004651"/>
    </source>
</evidence>
<evidence type="ECO:0000256" key="18">
    <source>
        <dbReference type="RuleBase" id="RU003938"/>
    </source>
</evidence>
<protein>
    <recommendedName>
        <fullName evidence="7 18">Phosphatidate cytidylyltransferase</fullName>
        <ecNumber evidence="6 18">2.7.7.41</ecNumber>
    </recommendedName>
</protein>
<evidence type="ECO:0000256" key="9">
    <source>
        <dbReference type="ARBA" id="ARBA00022516"/>
    </source>
</evidence>
<feature type="transmembrane region" description="Helical" evidence="19">
    <location>
        <begin position="103"/>
        <end position="121"/>
    </location>
</feature>
<dbReference type="PANTHER" id="PTHR46382:SF1">
    <property type="entry name" value="PHOSPHATIDATE CYTIDYLYLTRANSFERASE"/>
    <property type="match status" value="1"/>
</dbReference>
<feature type="transmembrane region" description="Helical" evidence="19">
    <location>
        <begin position="64"/>
        <end position="82"/>
    </location>
</feature>
<feature type="transmembrane region" description="Helical" evidence="19">
    <location>
        <begin position="35"/>
        <end position="52"/>
    </location>
</feature>
<dbReference type="EC" id="2.7.7.41" evidence="6 18"/>
<proteinExistence type="inferred from homology"/>
<dbReference type="GO" id="GO:0004605">
    <property type="term" value="F:phosphatidate cytidylyltransferase activity"/>
    <property type="evidence" value="ECO:0007669"/>
    <property type="project" value="UniProtKB-EC"/>
</dbReference>